<protein>
    <submittedName>
        <fullName evidence="1">Uncharacterized protein</fullName>
    </submittedName>
</protein>
<dbReference type="EMBL" id="GBRH01182832">
    <property type="protein sequence ID" value="JAE15064.1"/>
    <property type="molecule type" value="Transcribed_RNA"/>
</dbReference>
<reference evidence="1" key="2">
    <citation type="journal article" date="2015" name="Data Brief">
        <title>Shoot transcriptome of the giant reed, Arundo donax.</title>
        <authorList>
            <person name="Barrero R.A."/>
            <person name="Guerrero F.D."/>
            <person name="Moolhuijzen P."/>
            <person name="Goolsby J.A."/>
            <person name="Tidwell J."/>
            <person name="Bellgard S.E."/>
            <person name="Bellgard M.I."/>
        </authorList>
    </citation>
    <scope>NUCLEOTIDE SEQUENCE</scope>
    <source>
        <tissue evidence="1">Shoot tissue taken approximately 20 cm above the soil surface</tissue>
    </source>
</reference>
<proteinExistence type="predicted"/>
<reference evidence="1" key="1">
    <citation type="submission" date="2014-09" db="EMBL/GenBank/DDBJ databases">
        <authorList>
            <person name="Magalhaes I.L.F."/>
            <person name="Oliveira U."/>
            <person name="Santos F.R."/>
            <person name="Vidigal T.H.D.A."/>
            <person name="Brescovit A.D."/>
            <person name="Santos A.J."/>
        </authorList>
    </citation>
    <scope>NUCLEOTIDE SEQUENCE</scope>
    <source>
        <tissue evidence="1">Shoot tissue taken approximately 20 cm above the soil surface</tissue>
    </source>
</reference>
<sequence length="52" mass="6127">MFKLPLISLTGYQRRTLFHGTPWSLLLCRTILTWKACCSFIRCKNQVLLLIQ</sequence>
<organism evidence="1">
    <name type="scientific">Arundo donax</name>
    <name type="common">Giant reed</name>
    <name type="synonym">Donax arundinaceus</name>
    <dbReference type="NCBI Taxonomy" id="35708"/>
    <lineage>
        <taxon>Eukaryota</taxon>
        <taxon>Viridiplantae</taxon>
        <taxon>Streptophyta</taxon>
        <taxon>Embryophyta</taxon>
        <taxon>Tracheophyta</taxon>
        <taxon>Spermatophyta</taxon>
        <taxon>Magnoliopsida</taxon>
        <taxon>Liliopsida</taxon>
        <taxon>Poales</taxon>
        <taxon>Poaceae</taxon>
        <taxon>PACMAD clade</taxon>
        <taxon>Arundinoideae</taxon>
        <taxon>Arundineae</taxon>
        <taxon>Arundo</taxon>
    </lineage>
</organism>
<dbReference type="AlphaFoldDB" id="A0A0A9FUY3"/>
<evidence type="ECO:0000313" key="1">
    <source>
        <dbReference type="EMBL" id="JAE15064.1"/>
    </source>
</evidence>
<accession>A0A0A9FUY3</accession>
<name>A0A0A9FUY3_ARUDO</name>